<dbReference type="SUPFAM" id="SSF53448">
    <property type="entry name" value="Nucleotide-diphospho-sugar transferases"/>
    <property type="match status" value="1"/>
</dbReference>
<gene>
    <name evidence="1" type="ORF">NIES592_09590</name>
</gene>
<evidence type="ECO:0008006" key="3">
    <source>
        <dbReference type="Google" id="ProtNLM"/>
    </source>
</evidence>
<dbReference type="Pfam" id="PF09837">
    <property type="entry name" value="DUF2064"/>
    <property type="match status" value="1"/>
</dbReference>
<dbReference type="InterPro" id="IPR018641">
    <property type="entry name" value="Trfase_1_rSAM/seldom-assoc"/>
</dbReference>
<evidence type="ECO:0000313" key="1">
    <source>
        <dbReference type="EMBL" id="OKH14546.1"/>
    </source>
</evidence>
<accession>A0A1U7H128</accession>
<proteinExistence type="predicted"/>
<organism evidence="1 2">
    <name type="scientific">Fischerella major NIES-592</name>
    <dbReference type="NCBI Taxonomy" id="210994"/>
    <lineage>
        <taxon>Bacteria</taxon>
        <taxon>Bacillati</taxon>
        <taxon>Cyanobacteriota</taxon>
        <taxon>Cyanophyceae</taxon>
        <taxon>Nostocales</taxon>
        <taxon>Hapalosiphonaceae</taxon>
        <taxon>Fischerella</taxon>
    </lineage>
</organism>
<dbReference type="EMBL" id="MRCA01000004">
    <property type="protein sequence ID" value="OKH14546.1"/>
    <property type="molecule type" value="Genomic_DNA"/>
</dbReference>
<dbReference type="Proteomes" id="UP000186391">
    <property type="component" value="Unassembled WGS sequence"/>
</dbReference>
<dbReference type="InterPro" id="IPR029044">
    <property type="entry name" value="Nucleotide-diphossugar_trans"/>
</dbReference>
<sequence>MLKSPKIAKQHLIIFTRYPEPGLTKTRLIPVLGAGGAANLQRQMTEYTLSKVQELQKAIAISVEVRFTGGDLELMQNWLGTDLIYQSQGEGDLGQRMTRSLLDAFDAGALQVVIIGTDCPGVNAQILAQAFTKLQQWDIALGPAIDGGYYLIGLQRPFLELFVDIDWGTSQVLQQTVAICHQLNLSVAYLPSLADVDRPEDLSIWEQIFVG</sequence>
<evidence type="ECO:0000313" key="2">
    <source>
        <dbReference type="Proteomes" id="UP000186391"/>
    </source>
</evidence>
<comment type="caution">
    <text evidence="1">The sequence shown here is derived from an EMBL/GenBank/DDBJ whole genome shotgun (WGS) entry which is preliminary data.</text>
</comment>
<dbReference type="AlphaFoldDB" id="A0A1U7H128"/>
<protein>
    <recommendedName>
        <fullName evidence="3">Glycosyltransferase</fullName>
    </recommendedName>
</protein>
<dbReference type="Gene3D" id="3.90.550.10">
    <property type="entry name" value="Spore Coat Polysaccharide Biosynthesis Protein SpsA, Chain A"/>
    <property type="match status" value="1"/>
</dbReference>
<dbReference type="PANTHER" id="PTHR36529:SF1">
    <property type="entry name" value="GLYCOSYLTRANSFERASE"/>
    <property type="match status" value="1"/>
</dbReference>
<dbReference type="PANTHER" id="PTHR36529">
    <property type="entry name" value="SLL1095 PROTEIN"/>
    <property type="match status" value="1"/>
</dbReference>
<dbReference type="NCBIfam" id="TIGR04282">
    <property type="entry name" value="glyco_like_cofC"/>
    <property type="match status" value="1"/>
</dbReference>
<dbReference type="OrthoDB" id="9810303at2"/>
<dbReference type="RefSeq" id="WP_062250717.1">
    <property type="nucleotide sequence ID" value="NZ_MRCA01000004.1"/>
</dbReference>
<keyword evidence="2" id="KW-1185">Reference proteome</keyword>
<reference evidence="1 2" key="1">
    <citation type="submission" date="2016-11" db="EMBL/GenBank/DDBJ databases">
        <title>Draft Genome Sequences of Nine Cyanobacterial Strains from Diverse Habitats.</title>
        <authorList>
            <person name="Zhu T."/>
            <person name="Hou S."/>
            <person name="Lu X."/>
            <person name="Hess W.R."/>
        </authorList>
    </citation>
    <scope>NUCLEOTIDE SEQUENCE [LARGE SCALE GENOMIC DNA]</scope>
    <source>
        <strain evidence="1 2">NIES-592</strain>
    </source>
</reference>
<name>A0A1U7H128_9CYAN</name>